<reference evidence="1 2" key="1">
    <citation type="submission" date="2017-04" db="EMBL/GenBank/DDBJ databases">
        <authorList>
            <person name="Varghese N."/>
            <person name="Submissions S."/>
        </authorList>
    </citation>
    <scope>NUCLEOTIDE SEQUENCE [LARGE SCALE GENOMIC DNA]</scope>
    <source>
        <strain evidence="1 2">DSM 9789</strain>
    </source>
</reference>
<dbReference type="EMBL" id="FWYE01000003">
    <property type="protein sequence ID" value="SMD31187.1"/>
    <property type="molecule type" value="Genomic_DNA"/>
</dbReference>
<comment type="caution">
    <text evidence="1">The sequence shown here is derived from an EMBL/GenBank/DDBJ whole genome shotgun (WGS) entry which is preliminary data.</text>
</comment>
<dbReference type="Proteomes" id="UP000192315">
    <property type="component" value="Unassembled WGS sequence"/>
</dbReference>
<gene>
    <name evidence="1" type="ORF">SAMN02745355_1110</name>
</gene>
<evidence type="ECO:0000313" key="1">
    <source>
        <dbReference type="EMBL" id="SMD31187.1"/>
    </source>
</evidence>
<evidence type="ECO:0000313" key="2">
    <source>
        <dbReference type="Proteomes" id="UP000192315"/>
    </source>
</evidence>
<name>A0A8G2FX86_PICTO</name>
<dbReference type="AlphaFoldDB" id="A0A8G2FX86"/>
<accession>A0A8G2FX86</accession>
<organism evidence="1 2">
    <name type="scientific">Picrophilus torridus (strain ATCC 700027 / DSM 9790 / JCM 10055 / NBRC 100828 / KAW 2/3)</name>
    <dbReference type="NCBI Taxonomy" id="1122961"/>
    <lineage>
        <taxon>Archaea</taxon>
        <taxon>Methanobacteriati</taxon>
        <taxon>Thermoplasmatota</taxon>
        <taxon>Thermoplasmata</taxon>
        <taxon>Thermoplasmatales</taxon>
        <taxon>Picrophilaceae</taxon>
        <taxon>Picrophilus</taxon>
    </lineage>
</organism>
<proteinExistence type="predicted"/>
<sequence length="196" mass="22990">MSLERFYYYMRLINSTPYDMKRAIELCLSISQALENDNNLTDSEKEDLEKQIGERISFYNRYSLKVINALTGIEEEPPKTVIDDFGGSALFIGKEIKYGIEWKVYISRSLNTKSQKWYYNERVAEILNKTLRNAVPNKMSNYFDIPPWMLGPYYKSLGEIINIAIEKEIIPNAEFLVSRGLPREFIYDVRENNPKL</sequence>
<dbReference type="RefSeq" id="WP_084272922.1">
    <property type="nucleotide sequence ID" value="NZ_FWYE01000003.1"/>
</dbReference>
<keyword evidence="2" id="KW-1185">Reference proteome</keyword>
<protein>
    <submittedName>
        <fullName evidence="1">Uncharacterized protein</fullName>
    </submittedName>
</protein>